<evidence type="ECO:0000256" key="1">
    <source>
        <dbReference type="ARBA" id="ARBA00008343"/>
    </source>
</evidence>
<comment type="caution">
    <text evidence="10">Lacks conserved residue(s) required for the propagation of feature annotation.</text>
</comment>
<dbReference type="Pfam" id="PF00730">
    <property type="entry name" value="HhH-GPD"/>
    <property type="match status" value="1"/>
</dbReference>
<evidence type="ECO:0000313" key="13">
    <source>
        <dbReference type="Proteomes" id="UP000198833"/>
    </source>
</evidence>
<dbReference type="GO" id="GO:0046872">
    <property type="term" value="F:metal ion binding"/>
    <property type="evidence" value="ECO:0007669"/>
    <property type="project" value="UniProtKB-KW"/>
</dbReference>
<dbReference type="Proteomes" id="UP000198833">
    <property type="component" value="Unassembled WGS sequence"/>
</dbReference>
<evidence type="ECO:0000256" key="8">
    <source>
        <dbReference type="ARBA" id="ARBA00023204"/>
    </source>
</evidence>
<keyword evidence="13" id="KW-1185">Reference proteome</keyword>
<dbReference type="RefSeq" id="WP_092569979.1">
    <property type="nucleotide sequence ID" value="NZ_CALUDV010000002.1"/>
</dbReference>
<dbReference type="InterPro" id="IPR000445">
    <property type="entry name" value="HhH_motif"/>
</dbReference>
<dbReference type="Gene3D" id="1.10.1670.10">
    <property type="entry name" value="Helix-hairpin-Helix base-excision DNA repair enzymes (C-terminal)"/>
    <property type="match status" value="1"/>
</dbReference>
<accession>A0A1H8ZJK2</accession>
<dbReference type="InterPro" id="IPR005759">
    <property type="entry name" value="Nth"/>
</dbReference>
<dbReference type="GO" id="GO:0006285">
    <property type="term" value="P:base-excision repair, AP site formation"/>
    <property type="evidence" value="ECO:0007669"/>
    <property type="project" value="TreeGrafter"/>
</dbReference>
<dbReference type="NCBIfam" id="TIGR01083">
    <property type="entry name" value="nth"/>
    <property type="match status" value="1"/>
</dbReference>
<evidence type="ECO:0000256" key="6">
    <source>
        <dbReference type="ARBA" id="ARBA00023004"/>
    </source>
</evidence>
<dbReference type="PROSITE" id="PS01155">
    <property type="entry name" value="ENDONUCLEASE_III_2"/>
    <property type="match status" value="1"/>
</dbReference>
<dbReference type="FunFam" id="1.10.340.30:FF:000001">
    <property type="entry name" value="Endonuclease III"/>
    <property type="match status" value="1"/>
</dbReference>
<gene>
    <name evidence="10" type="primary">nth</name>
    <name evidence="12" type="ORF">SAMN04488558_101258</name>
</gene>
<dbReference type="InterPro" id="IPR023170">
    <property type="entry name" value="HhH_base_excis_C"/>
</dbReference>
<keyword evidence="3" id="KW-0479">Metal-binding</keyword>
<comment type="cofactor">
    <cofactor evidence="10">
        <name>[4Fe-4S] cluster</name>
        <dbReference type="ChEBI" id="CHEBI:49883"/>
    </cofactor>
    <text evidence="10">Binds 1 [4Fe-4S] cluster.</text>
</comment>
<dbReference type="Gene3D" id="1.10.340.30">
    <property type="entry name" value="Hypothetical protein, domain 2"/>
    <property type="match status" value="1"/>
</dbReference>
<dbReference type="InterPro" id="IPR003265">
    <property type="entry name" value="HhH-GPD_domain"/>
</dbReference>
<dbReference type="InterPro" id="IPR004036">
    <property type="entry name" value="Endonuclease-III-like_CS2"/>
</dbReference>
<feature type="domain" description="HhH-GPD" evidence="11">
    <location>
        <begin position="39"/>
        <end position="187"/>
    </location>
</feature>
<evidence type="ECO:0000256" key="3">
    <source>
        <dbReference type="ARBA" id="ARBA00022723"/>
    </source>
</evidence>
<dbReference type="SUPFAM" id="SSF48150">
    <property type="entry name" value="DNA-glycosylase"/>
    <property type="match status" value="1"/>
</dbReference>
<dbReference type="GO" id="GO:0140078">
    <property type="term" value="F:class I DNA-(apurinic or apyrimidinic site) endonuclease activity"/>
    <property type="evidence" value="ECO:0007669"/>
    <property type="project" value="UniProtKB-EC"/>
</dbReference>
<sequence length="212" mass="23709">MLNANETLKAIQAMEKLIPDPKSDLAFEDPFQLLVAVILSAQTTDKAVNQIMPALMAKYPTAEALSQAQTKDIEALIRTIGLYRNKAKYLKAMATDLVEKFSGQVPDNRQDLESLAGVGRKTANVVLSLAFNQPAFAVDTHVERISKRLRMVPQDATPRQIERIMTEKLPEAWWSKAHLLMVLFGRYYSKANSSQCAELLGIEDMVERTSLD</sequence>
<keyword evidence="7" id="KW-0411">Iron-sulfur</keyword>
<keyword evidence="12" id="KW-0540">Nuclease</keyword>
<dbReference type="GO" id="GO:0019104">
    <property type="term" value="F:DNA N-glycosylase activity"/>
    <property type="evidence" value="ECO:0007669"/>
    <property type="project" value="UniProtKB-UniRule"/>
</dbReference>
<organism evidence="12 13">
    <name type="scientific">Ignavigranum ruoffiae</name>
    <dbReference type="NCBI Taxonomy" id="89093"/>
    <lineage>
        <taxon>Bacteria</taxon>
        <taxon>Bacillati</taxon>
        <taxon>Bacillota</taxon>
        <taxon>Bacilli</taxon>
        <taxon>Lactobacillales</taxon>
        <taxon>Aerococcaceae</taxon>
        <taxon>Ignavigranum</taxon>
    </lineage>
</organism>
<keyword evidence="10 12" id="KW-0456">Lyase</keyword>
<dbReference type="PIRSF" id="PIRSF001435">
    <property type="entry name" value="Nth"/>
    <property type="match status" value="1"/>
</dbReference>
<keyword evidence="12" id="KW-0255">Endonuclease</keyword>
<dbReference type="PANTHER" id="PTHR10359:SF18">
    <property type="entry name" value="ENDONUCLEASE III"/>
    <property type="match status" value="1"/>
</dbReference>
<evidence type="ECO:0000256" key="5">
    <source>
        <dbReference type="ARBA" id="ARBA00022801"/>
    </source>
</evidence>
<dbReference type="Pfam" id="PF00633">
    <property type="entry name" value="HHH"/>
    <property type="match status" value="1"/>
</dbReference>
<dbReference type="InterPro" id="IPR011257">
    <property type="entry name" value="DNA_glycosylase"/>
</dbReference>
<keyword evidence="9 10" id="KW-0326">Glycosidase</keyword>
<dbReference type="SMART" id="SM00478">
    <property type="entry name" value="ENDO3c"/>
    <property type="match status" value="1"/>
</dbReference>
<dbReference type="EC" id="4.2.99.18" evidence="10"/>
<proteinExistence type="inferred from homology"/>
<evidence type="ECO:0000313" key="12">
    <source>
        <dbReference type="EMBL" id="SEP64495.1"/>
    </source>
</evidence>
<keyword evidence="4 10" id="KW-0227">DNA damage</keyword>
<dbReference type="GO" id="GO:0051539">
    <property type="term" value="F:4 iron, 4 sulfur cluster binding"/>
    <property type="evidence" value="ECO:0007669"/>
    <property type="project" value="UniProtKB-KW"/>
</dbReference>
<keyword evidence="10" id="KW-0238">DNA-binding</keyword>
<comment type="catalytic activity">
    <reaction evidence="10">
        <text>2'-deoxyribonucleotide-(2'-deoxyribose 5'-phosphate)-2'-deoxyribonucleotide-DNA = a 3'-end 2'-deoxyribonucleotide-(2,3-dehydro-2,3-deoxyribose 5'-phosphate)-DNA + a 5'-end 5'-phospho-2'-deoxyribonucleoside-DNA + H(+)</text>
        <dbReference type="Rhea" id="RHEA:66592"/>
        <dbReference type="Rhea" id="RHEA-COMP:13180"/>
        <dbReference type="Rhea" id="RHEA-COMP:16897"/>
        <dbReference type="Rhea" id="RHEA-COMP:17067"/>
        <dbReference type="ChEBI" id="CHEBI:15378"/>
        <dbReference type="ChEBI" id="CHEBI:136412"/>
        <dbReference type="ChEBI" id="CHEBI:157695"/>
        <dbReference type="ChEBI" id="CHEBI:167181"/>
        <dbReference type="EC" id="4.2.99.18"/>
    </reaction>
</comment>
<dbReference type="CDD" id="cd00056">
    <property type="entry name" value="ENDO3c"/>
    <property type="match status" value="1"/>
</dbReference>
<evidence type="ECO:0000259" key="11">
    <source>
        <dbReference type="SMART" id="SM00478"/>
    </source>
</evidence>
<evidence type="ECO:0000256" key="2">
    <source>
        <dbReference type="ARBA" id="ARBA00022485"/>
    </source>
</evidence>
<evidence type="ECO:0000256" key="4">
    <source>
        <dbReference type="ARBA" id="ARBA00022763"/>
    </source>
</evidence>
<dbReference type="GO" id="GO:0003677">
    <property type="term" value="F:DNA binding"/>
    <property type="evidence" value="ECO:0007669"/>
    <property type="project" value="UniProtKB-UniRule"/>
</dbReference>
<dbReference type="EMBL" id="FOEN01000001">
    <property type="protein sequence ID" value="SEP64495.1"/>
    <property type="molecule type" value="Genomic_DNA"/>
</dbReference>
<keyword evidence="2" id="KW-0004">4Fe-4S</keyword>
<protein>
    <recommendedName>
        <fullName evidence="10">Endonuclease III</fullName>
        <ecNumber evidence="10">4.2.99.18</ecNumber>
    </recommendedName>
    <alternativeName>
        <fullName evidence="10">DNA-(apurinic or apyrimidinic site) lyase</fullName>
    </alternativeName>
</protein>
<dbReference type="OrthoDB" id="9800977at2"/>
<keyword evidence="5 10" id="KW-0378">Hydrolase</keyword>
<keyword evidence="8 10" id="KW-0234">DNA repair</keyword>
<evidence type="ECO:0000256" key="9">
    <source>
        <dbReference type="ARBA" id="ARBA00023295"/>
    </source>
</evidence>
<dbReference type="STRING" id="89093.SAMN04488558_101258"/>
<keyword evidence="6" id="KW-0408">Iron</keyword>
<dbReference type="AlphaFoldDB" id="A0A1H8ZJK2"/>
<name>A0A1H8ZJK2_9LACT</name>
<reference evidence="12 13" key="1">
    <citation type="submission" date="2016-10" db="EMBL/GenBank/DDBJ databases">
        <authorList>
            <person name="de Groot N.N."/>
        </authorList>
    </citation>
    <scope>NUCLEOTIDE SEQUENCE [LARGE SCALE GENOMIC DNA]</scope>
    <source>
        <strain evidence="12 13">DSM 15695</strain>
    </source>
</reference>
<comment type="similarity">
    <text evidence="1 10">Belongs to the Nth/MutY family.</text>
</comment>
<comment type="function">
    <text evidence="10">DNA repair enzyme that has both DNA N-glycosylase activity and AP-lyase activity. The DNA N-glycosylase activity releases various damaged pyrimidines from DNA by cleaving the N-glycosidic bond, leaving an AP (apurinic/apyrimidinic) site. The AP-lyase activity cleaves the phosphodiester bond 3' to the AP site by a beta-elimination, leaving a 3'-terminal unsaturated sugar and a product with a terminal 5'-phosphate.</text>
</comment>
<evidence type="ECO:0000256" key="7">
    <source>
        <dbReference type="ARBA" id="ARBA00023014"/>
    </source>
</evidence>
<dbReference type="PANTHER" id="PTHR10359">
    <property type="entry name" value="A/G-SPECIFIC ADENINE GLYCOSYLASE/ENDONUCLEASE III"/>
    <property type="match status" value="1"/>
</dbReference>
<dbReference type="HAMAP" id="MF_00942">
    <property type="entry name" value="Nth"/>
    <property type="match status" value="1"/>
</dbReference>
<evidence type="ECO:0000256" key="10">
    <source>
        <dbReference type="HAMAP-Rule" id="MF_00942"/>
    </source>
</evidence>